<keyword evidence="2" id="KW-1185">Reference proteome</keyword>
<evidence type="ECO:0000313" key="2">
    <source>
        <dbReference type="Proteomes" id="UP000299102"/>
    </source>
</evidence>
<dbReference type="Proteomes" id="UP000299102">
    <property type="component" value="Unassembled WGS sequence"/>
</dbReference>
<name>A0A4C1T5Y0_EUMVA</name>
<reference evidence="1 2" key="1">
    <citation type="journal article" date="2019" name="Commun. Biol.">
        <title>The bagworm genome reveals a unique fibroin gene that provides high tensile strength.</title>
        <authorList>
            <person name="Kono N."/>
            <person name="Nakamura H."/>
            <person name="Ohtoshi R."/>
            <person name="Tomita M."/>
            <person name="Numata K."/>
            <person name="Arakawa K."/>
        </authorList>
    </citation>
    <scope>NUCLEOTIDE SEQUENCE [LARGE SCALE GENOMIC DNA]</scope>
</reference>
<gene>
    <name evidence="1" type="ORF">EVAR_78272_1</name>
</gene>
<organism evidence="1 2">
    <name type="scientific">Eumeta variegata</name>
    <name type="common">Bagworm moth</name>
    <name type="synonym">Eumeta japonica</name>
    <dbReference type="NCBI Taxonomy" id="151549"/>
    <lineage>
        <taxon>Eukaryota</taxon>
        <taxon>Metazoa</taxon>
        <taxon>Ecdysozoa</taxon>
        <taxon>Arthropoda</taxon>
        <taxon>Hexapoda</taxon>
        <taxon>Insecta</taxon>
        <taxon>Pterygota</taxon>
        <taxon>Neoptera</taxon>
        <taxon>Endopterygota</taxon>
        <taxon>Lepidoptera</taxon>
        <taxon>Glossata</taxon>
        <taxon>Ditrysia</taxon>
        <taxon>Tineoidea</taxon>
        <taxon>Psychidae</taxon>
        <taxon>Oiketicinae</taxon>
        <taxon>Eumeta</taxon>
    </lineage>
</organism>
<dbReference type="AlphaFoldDB" id="A0A4C1T5Y0"/>
<comment type="caution">
    <text evidence="1">The sequence shown here is derived from an EMBL/GenBank/DDBJ whole genome shotgun (WGS) entry which is preliminary data.</text>
</comment>
<dbReference type="EMBL" id="BGZK01000033">
    <property type="protein sequence ID" value="GBP08878.1"/>
    <property type="molecule type" value="Genomic_DNA"/>
</dbReference>
<evidence type="ECO:0000313" key="1">
    <source>
        <dbReference type="EMBL" id="GBP08878.1"/>
    </source>
</evidence>
<sequence>MKQKYVTSLYRNFMILSAFLSANGHSIYCKMRKNRIYVCNLRTTGGVPRVLNGAKTHKSTTQNRVVNKSSASAVVTACRVAGGADGAGGCARKTNFIAATAAARRASAHSRRDRT</sequence>
<accession>A0A4C1T5Y0</accession>
<proteinExistence type="predicted"/>
<protein>
    <submittedName>
        <fullName evidence="1">Uncharacterized protein</fullName>
    </submittedName>
</protein>